<gene>
    <name evidence="2" type="ORF">Tci_053194</name>
</gene>
<name>A0A6L2N4U1_TANCI</name>
<organism evidence="2">
    <name type="scientific">Tanacetum cinerariifolium</name>
    <name type="common">Dalmatian daisy</name>
    <name type="synonym">Chrysanthemum cinerariifolium</name>
    <dbReference type="NCBI Taxonomy" id="118510"/>
    <lineage>
        <taxon>Eukaryota</taxon>
        <taxon>Viridiplantae</taxon>
        <taxon>Streptophyta</taxon>
        <taxon>Embryophyta</taxon>
        <taxon>Tracheophyta</taxon>
        <taxon>Spermatophyta</taxon>
        <taxon>Magnoliopsida</taxon>
        <taxon>eudicotyledons</taxon>
        <taxon>Gunneridae</taxon>
        <taxon>Pentapetalae</taxon>
        <taxon>asterids</taxon>
        <taxon>campanulids</taxon>
        <taxon>Asterales</taxon>
        <taxon>Asteraceae</taxon>
        <taxon>Asteroideae</taxon>
        <taxon>Anthemideae</taxon>
        <taxon>Anthemidinae</taxon>
        <taxon>Tanacetum</taxon>
    </lineage>
</organism>
<reference evidence="2" key="1">
    <citation type="journal article" date="2019" name="Sci. Rep.">
        <title>Draft genome of Tanacetum cinerariifolium, the natural source of mosquito coil.</title>
        <authorList>
            <person name="Yamashiro T."/>
            <person name="Shiraishi A."/>
            <person name="Satake H."/>
            <person name="Nakayama K."/>
        </authorList>
    </citation>
    <scope>NUCLEOTIDE SEQUENCE</scope>
</reference>
<feature type="region of interest" description="Disordered" evidence="1">
    <location>
        <begin position="1"/>
        <end position="93"/>
    </location>
</feature>
<dbReference type="EMBL" id="BKCJ010008234">
    <property type="protein sequence ID" value="GEU81216.1"/>
    <property type="molecule type" value="Genomic_DNA"/>
</dbReference>
<proteinExistence type="predicted"/>
<evidence type="ECO:0000313" key="2">
    <source>
        <dbReference type="EMBL" id="GEU81216.1"/>
    </source>
</evidence>
<feature type="compositionally biased region" description="Basic and acidic residues" evidence="1">
    <location>
        <begin position="10"/>
        <end position="20"/>
    </location>
</feature>
<evidence type="ECO:0000256" key="1">
    <source>
        <dbReference type="SAM" id="MobiDB-lite"/>
    </source>
</evidence>
<accession>A0A6L2N4U1</accession>
<protein>
    <submittedName>
        <fullName evidence="2">Uncharacterized protein</fullName>
    </submittedName>
</protein>
<sequence length="289" mass="33096">MEAPIEDENAMDKGVADTVHDHKRKHDNDEDEDDDDEDPSVGPNQGKKKKRKRTKESESSKKQSTTKKTPKGKDPSKGSKTGKSASVKEPVEEPIAEVVMDDAVNNVVCDDDQPQDASEPKTVKTLNLEWFTQPPRPPTLDLNWNKSPGHLTVGVDYFFNNELEYLESSDLEKTYTTLITKTKASRYKIEGIEDMVFMIWSPTKVSVKKLHGYGHLEEIVVKRVDRQLFKFKEGDFVDLHMNDIKDMLLLAVRHKLFHLTDIDIVDFIVALRMFTRSLVIKNRELPEEN</sequence>
<comment type="caution">
    <text evidence="2">The sequence shown here is derived from an EMBL/GenBank/DDBJ whole genome shotgun (WGS) entry which is preliminary data.</text>
</comment>
<dbReference type="AlphaFoldDB" id="A0A6L2N4U1"/>
<feature type="compositionally biased region" description="Acidic residues" evidence="1">
    <location>
        <begin position="29"/>
        <end position="39"/>
    </location>
</feature>